<dbReference type="InterPro" id="IPR016164">
    <property type="entry name" value="FAD-linked_Oxase-like_C"/>
</dbReference>
<dbReference type="Proteomes" id="UP000245765">
    <property type="component" value="Unassembled WGS sequence"/>
</dbReference>
<accession>A0A317FGN5</accession>
<keyword evidence="2" id="KW-0274">FAD</keyword>
<comment type="caution">
    <text evidence="4">The sequence shown here is derived from an EMBL/GenBank/DDBJ whole genome shotgun (WGS) entry which is preliminary data.</text>
</comment>
<dbReference type="InterPro" id="IPR006094">
    <property type="entry name" value="Oxid_FAD_bind_N"/>
</dbReference>
<evidence type="ECO:0000313" key="4">
    <source>
        <dbReference type="EMBL" id="PWS36706.1"/>
    </source>
</evidence>
<dbReference type="InterPro" id="IPR016169">
    <property type="entry name" value="FAD-bd_PCMH_sub2"/>
</dbReference>
<dbReference type="SUPFAM" id="SSF55103">
    <property type="entry name" value="FAD-linked oxidases, C-terminal domain"/>
    <property type="match status" value="1"/>
</dbReference>
<evidence type="ECO:0000256" key="2">
    <source>
        <dbReference type="ARBA" id="ARBA00022827"/>
    </source>
</evidence>
<dbReference type="GO" id="GO:0008720">
    <property type="term" value="F:D-lactate dehydrogenase (NAD+) activity"/>
    <property type="evidence" value="ECO:0007669"/>
    <property type="project" value="TreeGrafter"/>
</dbReference>
<dbReference type="PANTHER" id="PTHR11748:SF119">
    <property type="entry name" value="D-2-HYDROXYGLUTARATE DEHYDROGENASE"/>
    <property type="match status" value="1"/>
</dbReference>
<dbReference type="SUPFAM" id="SSF56176">
    <property type="entry name" value="FAD-binding/transporter-associated domain-like"/>
    <property type="match status" value="1"/>
</dbReference>
<reference evidence="5" key="1">
    <citation type="submission" date="2018-05" db="EMBL/GenBank/DDBJ databases">
        <authorList>
            <person name="Du Z."/>
            <person name="Wang X."/>
        </authorList>
    </citation>
    <scope>NUCLEOTIDE SEQUENCE [LARGE SCALE GENOMIC DNA]</scope>
    <source>
        <strain evidence="5">CQN31</strain>
    </source>
</reference>
<dbReference type="EMBL" id="QGNA01000003">
    <property type="protein sequence ID" value="PWS36706.1"/>
    <property type="molecule type" value="Genomic_DNA"/>
</dbReference>
<feature type="domain" description="FAD-binding PCMH-type" evidence="3">
    <location>
        <begin position="48"/>
        <end position="222"/>
    </location>
</feature>
<dbReference type="InterPro" id="IPR036318">
    <property type="entry name" value="FAD-bd_PCMH-like_sf"/>
</dbReference>
<organism evidence="4 5">
    <name type="scientific">Falsiroseomonas bella</name>
    <dbReference type="NCBI Taxonomy" id="2184016"/>
    <lineage>
        <taxon>Bacteria</taxon>
        <taxon>Pseudomonadati</taxon>
        <taxon>Pseudomonadota</taxon>
        <taxon>Alphaproteobacteria</taxon>
        <taxon>Acetobacterales</taxon>
        <taxon>Roseomonadaceae</taxon>
        <taxon>Falsiroseomonas</taxon>
    </lineage>
</organism>
<keyword evidence="1" id="KW-0285">Flavoprotein</keyword>
<dbReference type="AlphaFoldDB" id="A0A317FGN5"/>
<dbReference type="PROSITE" id="PS51387">
    <property type="entry name" value="FAD_PCMH"/>
    <property type="match status" value="1"/>
</dbReference>
<proteinExistence type="predicted"/>
<evidence type="ECO:0000313" key="5">
    <source>
        <dbReference type="Proteomes" id="UP000245765"/>
    </source>
</evidence>
<dbReference type="Pfam" id="PF01565">
    <property type="entry name" value="FAD_binding_4"/>
    <property type="match status" value="1"/>
</dbReference>
<dbReference type="GO" id="GO:1903457">
    <property type="term" value="P:lactate catabolic process"/>
    <property type="evidence" value="ECO:0007669"/>
    <property type="project" value="TreeGrafter"/>
</dbReference>
<protein>
    <submittedName>
        <fullName evidence="4">FAD-linked oxidase</fullName>
    </submittedName>
</protein>
<name>A0A317FGN5_9PROT</name>
<dbReference type="GO" id="GO:0071949">
    <property type="term" value="F:FAD binding"/>
    <property type="evidence" value="ECO:0007669"/>
    <property type="project" value="InterPro"/>
</dbReference>
<sequence length="465" mass="49775">MPDGAPRPHDIAALKAALPGLALIEDRALVRQRSRDFFWFSPLLDRQLRRKSADVVALPADEAEVIALAAACARLRIPVTLRGAGTGTYGQGVPEQGGVLLDMTRLDRLVFADPERGLRAQAGIRMMAAEDAAIAAGGELRIHPSTKRMATLGGFFCGGSGGIGALLWGGLREPGNMQAARVITLEETPRVLELRGADCNLVNRTYGSTGIVTEVEVPLAPHRDWCDAVVAFEHFMDAARAGDALSRSGLGAKLCDVLEDTAAIGLPPVLGDAVAPPGAHLLLAMLPAEAEREFRALMEAQNGRVTLWTGSRAREADADATPVYECAWGHTTLHARKLDRGLTYLQTLNPPGRVLESVEWSWRHFGGREMPMHLCFILYEGAVAANGAHLLRLPEDDAAARARLDAIIAAHEAAGVPVANPHVNTLEAGSRHKRVPGDQLGFKAEVDPHGLLNPGKMESYVPVKP</sequence>
<dbReference type="InterPro" id="IPR016166">
    <property type="entry name" value="FAD-bd_PCMH"/>
</dbReference>
<dbReference type="GO" id="GO:0004458">
    <property type="term" value="F:D-lactate dehydrogenase (cytochrome) activity"/>
    <property type="evidence" value="ECO:0007669"/>
    <property type="project" value="TreeGrafter"/>
</dbReference>
<dbReference type="PANTHER" id="PTHR11748">
    <property type="entry name" value="D-LACTATE DEHYDROGENASE"/>
    <property type="match status" value="1"/>
</dbReference>
<evidence type="ECO:0000256" key="1">
    <source>
        <dbReference type="ARBA" id="ARBA00022630"/>
    </source>
</evidence>
<gene>
    <name evidence="4" type="ORF">DFH01_16375</name>
</gene>
<dbReference type="Gene3D" id="3.30.465.10">
    <property type="match status" value="1"/>
</dbReference>
<dbReference type="OrthoDB" id="9811261at2"/>
<dbReference type="RefSeq" id="WP_109871499.1">
    <property type="nucleotide sequence ID" value="NZ_QGNA01000003.1"/>
</dbReference>
<evidence type="ECO:0000259" key="3">
    <source>
        <dbReference type="PROSITE" id="PS51387"/>
    </source>
</evidence>
<keyword evidence="5" id="KW-1185">Reference proteome</keyword>